<dbReference type="InterPro" id="IPR027357">
    <property type="entry name" value="DOCKER_dom"/>
</dbReference>
<comment type="caution">
    <text evidence="12">The sequence shown here is derived from an EMBL/GenBank/DDBJ whole genome shotgun (WGS) entry which is preliminary data.</text>
</comment>
<feature type="compositionally biased region" description="Polar residues" evidence="8">
    <location>
        <begin position="1875"/>
        <end position="1894"/>
    </location>
</feature>
<comment type="similarity">
    <text evidence="7">Belongs to the DOCK family.</text>
</comment>
<dbReference type="PANTHER" id="PTHR45653">
    <property type="entry name" value="DEDICATOR OF CYTOKINESIS"/>
    <property type="match status" value="1"/>
</dbReference>
<dbReference type="Pfam" id="PF20422">
    <property type="entry name" value="DHR-2_Lobe_B"/>
    <property type="match status" value="1"/>
</dbReference>
<feature type="region of interest" description="Disordered" evidence="8">
    <location>
        <begin position="553"/>
        <end position="589"/>
    </location>
</feature>
<dbReference type="InterPro" id="IPR043162">
    <property type="entry name" value="DOCK_C_lobe_C"/>
</dbReference>
<dbReference type="GO" id="GO:0031267">
    <property type="term" value="F:small GTPase binding"/>
    <property type="evidence" value="ECO:0007669"/>
    <property type="project" value="TreeGrafter"/>
</dbReference>
<dbReference type="InterPro" id="IPR026791">
    <property type="entry name" value="DOCK"/>
</dbReference>
<feature type="domain" description="DOCKER" evidence="11">
    <location>
        <begin position="1312"/>
        <end position="1719"/>
    </location>
</feature>
<keyword evidence="13" id="KW-1185">Reference proteome</keyword>
<evidence type="ECO:0000256" key="1">
    <source>
        <dbReference type="ARBA" id="ARBA00004496"/>
    </source>
</evidence>
<comment type="subcellular location">
    <subcellularLocation>
        <location evidence="1">Cytoplasm</location>
    </subcellularLocation>
</comment>
<dbReference type="SUPFAM" id="SSF48371">
    <property type="entry name" value="ARM repeat"/>
    <property type="match status" value="1"/>
</dbReference>
<feature type="domain" description="SH3" evidence="9">
    <location>
        <begin position="6"/>
        <end position="67"/>
    </location>
</feature>
<evidence type="ECO:0000256" key="6">
    <source>
        <dbReference type="PROSITE-ProRule" id="PRU00192"/>
    </source>
</evidence>
<dbReference type="InterPro" id="IPR043161">
    <property type="entry name" value="DOCK_C_lobe_A"/>
</dbReference>
<keyword evidence="5" id="KW-0344">Guanine-nucleotide releasing factor</keyword>
<dbReference type="FunFam" id="2.60.40.150:FF:000045">
    <property type="entry name" value="Dedicator of cytokinesis protein 4"/>
    <property type="match status" value="1"/>
</dbReference>
<dbReference type="Gene3D" id="1.20.58.740">
    <property type="match status" value="1"/>
</dbReference>
<reference evidence="12 13" key="1">
    <citation type="journal article" date="2022" name="Nat. Ecol. Evol.">
        <title>A masculinizing supergene underlies an exaggerated male reproductive morph in a spider.</title>
        <authorList>
            <person name="Hendrickx F."/>
            <person name="De Corte Z."/>
            <person name="Sonet G."/>
            <person name="Van Belleghem S.M."/>
            <person name="Kostlbacher S."/>
            <person name="Vangestel C."/>
        </authorList>
    </citation>
    <scope>NUCLEOTIDE SEQUENCE [LARGE SCALE GENOMIC DNA]</scope>
    <source>
        <strain evidence="12">W744_W776</strain>
    </source>
</reference>
<dbReference type="PANTHER" id="PTHR45653:SF12">
    <property type="entry name" value="SPONGE, ISOFORM E"/>
    <property type="match status" value="1"/>
</dbReference>
<dbReference type="SUPFAM" id="SSF50044">
    <property type="entry name" value="SH3-domain"/>
    <property type="match status" value="1"/>
</dbReference>
<proteinExistence type="inferred from homology"/>
<feature type="domain" description="C2 DOCK-type" evidence="10">
    <location>
        <begin position="416"/>
        <end position="608"/>
    </location>
</feature>
<dbReference type="InterPro" id="IPR016024">
    <property type="entry name" value="ARM-type_fold"/>
</dbReference>
<evidence type="ECO:0000313" key="12">
    <source>
        <dbReference type="EMBL" id="KAG8186362.1"/>
    </source>
</evidence>
<evidence type="ECO:0000259" key="9">
    <source>
        <dbReference type="PROSITE" id="PS50002"/>
    </source>
</evidence>
<dbReference type="Pfam" id="PF06920">
    <property type="entry name" value="DHR-2_Lobe_A"/>
    <property type="match status" value="1"/>
</dbReference>
<dbReference type="Pfam" id="PF07653">
    <property type="entry name" value="SH3_2"/>
    <property type="match status" value="1"/>
</dbReference>
<dbReference type="InterPro" id="IPR046769">
    <property type="entry name" value="DOCKER_Lobe_A"/>
</dbReference>
<dbReference type="InterPro" id="IPR027007">
    <property type="entry name" value="C2_DOCK-type_domain"/>
</dbReference>
<evidence type="ECO:0000259" key="10">
    <source>
        <dbReference type="PROSITE" id="PS51650"/>
    </source>
</evidence>
<evidence type="ECO:0000256" key="3">
    <source>
        <dbReference type="ARBA" id="ARBA00022490"/>
    </source>
</evidence>
<dbReference type="Gene3D" id="1.20.1270.350">
    <property type="entry name" value="Dedicator of cytokinesis N-terminal subdomain"/>
    <property type="match status" value="1"/>
</dbReference>
<dbReference type="GO" id="GO:0007264">
    <property type="term" value="P:small GTPase-mediated signal transduction"/>
    <property type="evidence" value="ECO:0007669"/>
    <property type="project" value="InterPro"/>
</dbReference>
<dbReference type="Pfam" id="PF23554">
    <property type="entry name" value="TPR_DOCK"/>
    <property type="match status" value="2"/>
</dbReference>
<dbReference type="GO" id="GO:0005737">
    <property type="term" value="C:cytoplasm"/>
    <property type="evidence" value="ECO:0007669"/>
    <property type="project" value="UniProtKB-SubCell"/>
</dbReference>
<dbReference type="PROSITE" id="PS51650">
    <property type="entry name" value="C2_DOCK"/>
    <property type="match status" value="1"/>
</dbReference>
<dbReference type="Pfam" id="PF20421">
    <property type="entry name" value="DHR-2_Lobe_C"/>
    <property type="match status" value="1"/>
</dbReference>
<dbReference type="InterPro" id="IPR035892">
    <property type="entry name" value="C2_domain_sf"/>
</dbReference>
<dbReference type="Gene3D" id="1.25.40.410">
    <property type="match status" value="1"/>
</dbReference>
<evidence type="ECO:0000256" key="5">
    <source>
        <dbReference type="ARBA" id="ARBA00022658"/>
    </source>
</evidence>
<dbReference type="FunFam" id="1.25.40.410:FF:000003">
    <property type="entry name" value="Dedicator of cytokinesis protein 4"/>
    <property type="match status" value="1"/>
</dbReference>
<dbReference type="InterPro" id="IPR032376">
    <property type="entry name" value="DOCK_N"/>
</dbReference>
<accession>A0AAV6UR66</accession>
<keyword evidence="3" id="KW-0963">Cytoplasm</keyword>
<keyword evidence="4" id="KW-0597">Phosphoprotein</keyword>
<dbReference type="Pfam" id="PF16172">
    <property type="entry name" value="DOCK_N"/>
    <property type="match status" value="1"/>
</dbReference>
<dbReference type="PROSITE" id="PS51651">
    <property type="entry name" value="DOCKER"/>
    <property type="match status" value="1"/>
</dbReference>
<dbReference type="InterPro" id="IPR042455">
    <property type="entry name" value="DOCK_N_sub1"/>
</dbReference>
<organism evidence="12 13">
    <name type="scientific">Oedothorax gibbosus</name>
    <dbReference type="NCBI Taxonomy" id="931172"/>
    <lineage>
        <taxon>Eukaryota</taxon>
        <taxon>Metazoa</taxon>
        <taxon>Ecdysozoa</taxon>
        <taxon>Arthropoda</taxon>
        <taxon>Chelicerata</taxon>
        <taxon>Arachnida</taxon>
        <taxon>Araneae</taxon>
        <taxon>Araneomorphae</taxon>
        <taxon>Entelegynae</taxon>
        <taxon>Araneoidea</taxon>
        <taxon>Linyphiidae</taxon>
        <taxon>Erigoninae</taxon>
        <taxon>Oedothorax</taxon>
    </lineage>
</organism>
<dbReference type="GO" id="GO:0005085">
    <property type="term" value="F:guanyl-nucleotide exchange factor activity"/>
    <property type="evidence" value="ECO:0007669"/>
    <property type="project" value="UniProtKB-KW"/>
</dbReference>
<evidence type="ECO:0000256" key="7">
    <source>
        <dbReference type="PROSITE-ProRule" id="PRU00983"/>
    </source>
</evidence>
<evidence type="ECO:0000256" key="2">
    <source>
        <dbReference type="ARBA" id="ARBA00022443"/>
    </source>
</evidence>
<evidence type="ECO:0000313" key="13">
    <source>
        <dbReference type="Proteomes" id="UP000827092"/>
    </source>
</evidence>
<dbReference type="Gene3D" id="2.60.40.150">
    <property type="entry name" value="C2 domain"/>
    <property type="match status" value="1"/>
</dbReference>
<feature type="region of interest" description="Disordered" evidence="8">
    <location>
        <begin position="1717"/>
        <end position="2044"/>
    </location>
</feature>
<feature type="compositionally biased region" description="Polar residues" evidence="8">
    <location>
        <begin position="1988"/>
        <end position="2005"/>
    </location>
</feature>
<dbReference type="InterPro" id="IPR046770">
    <property type="entry name" value="DOCKER_Lobe_B"/>
</dbReference>
<evidence type="ECO:0000256" key="4">
    <source>
        <dbReference type="ARBA" id="ARBA00022553"/>
    </source>
</evidence>
<feature type="compositionally biased region" description="Pro residues" evidence="8">
    <location>
        <begin position="576"/>
        <end position="586"/>
    </location>
</feature>
<gene>
    <name evidence="12" type="ORF">JTE90_026781</name>
</gene>
<evidence type="ECO:0000259" key="11">
    <source>
        <dbReference type="PROSITE" id="PS51651"/>
    </source>
</evidence>
<keyword evidence="2 6" id="KW-0728">SH3 domain</keyword>
<dbReference type="Proteomes" id="UP000827092">
    <property type="component" value="Unassembled WGS sequence"/>
</dbReference>
<dbReference type="CDD" id="cd11872">
    <property type="entry name" value="SH3_DOCK_AB"/>
    <property type="match status" value="1"/>
</dbReference>
<dbReference type="InterPro" id="IPR056372">
    <property type="entry name" value="TPR_DOCK"/>
</dbReference>
<dbReference type="SMART" id="SM00326">
    <property type="entry name" value="SH3"/>
    <property type="match status" value="1"/>
</dbReference>
<protein>
    <recommendedName>
        <fullName evidence="14">Dedicator of cytokinesis protein 3</fullName>
    </recommendedName>
</protein>
<dbReference type="InterPro" id="IPR001452">
    <property type="entry name" value="SH3_domain"/>
</dbReference>
<name>A0AAV6UR66_9ARAC</name>
<dbReference type="Pfam" id="PF14429">
    <property type="entry name" value="DOCK-C2"/>
    <property type="match status" value="1"/>
</dbReference>
<feature type="compositionally biased region" description="Pro residues" evidence="8">
    <location>
        <begin position="1966"/>
        <end position="1980"/>
    </location>
</feature>
<evidence type="ECO:0000256" key="8">
    <source>
        <dbReference type="SAM" id="MobiDB-lite"/>
    </source>
</evidence>
<dbReference type="InterPro" id="IPR046773">
    <property type="entry name" value="DOCKER_Lobe_C"/>
</dbReference>
<dbReference type="EMBL" id="JAFNEN010000304">
    <property type="protein sequence ID" value="KAG8186362.1"/>
    <property type="molecule type" value="Genomic_DNA"/>
</dbReference>
<feature type="region of interest" description="Disordered" evidence="8">
    <location>
        <begin position="965"/>
        <end position="995"/>
    </location>
</feature>
<dbReference type="Gene3D" id="2.30.30.40">
    <property type="entry name" value="SH3 Domains"/>
    <property type="match status" value="1"/>
</dbReference>
<dbReference type="GO" id="GO:0005886">
    <property type="term" value="C:plasma membrane"/>
    <property type="evidence" value="ECO:0007669"/>
    <property type="project" value="TreeGrafter"/>
</dbReference>
<feature type="compositionally biased region" description="Acidic residues" evidence="8">
    <location>
        <begin position="2028"/>
        <end position="2044"/>
    </location>
</feature>
<dbReference type="PROSITE" id="PS50002">
    <property type="entry name" value="SH3"/>
    <property type="match status" value="1"/>
</dbReference>
<feature type="compositionally biased region" description="Low complexity" evidence="8">
    <location>
        <begin position="1767"/>
        <end position="1776"/>
    </location>
</feature>
<evidence type="ECO:0008006" key="14">
    <source>
        <dbReference type="Google" id="ProtNLM"/>
    </source>
</evidence>
<dbReference type="FunFam" id="1.20.1270.350:FF:000001">
    <property type="entry name" value="dedicator of cytokinesis protein 4"/>
    <property type="match status" value="1"/>
</dbReference>
<sequence length="2044" mass="232386">MWNPTKNKKLGVCIYNYNGNTKYGLPLEIGETVQILEECGGWYRGFSIRNKSLKGIFPASVIHLKPFHICNEGLYETVSPVEDSTVREVACVLREWHIIWKRLYVRRELSLFQRLLAVMRDLIEWRRQLITGTITQDQIRELKSHITSKIDWGNRQLGLDLVPRINNEVVDPDSLSPIALHQVHVRSSENVAGLLSRGTTKRREVKLSPNHHLYFSMRDFSCSLGEDMEIFFFLYDAQASETISERFLVRFAKYGMSHFVEKLHNCSTIFTDLGAADLNKELYLVAHIIRSGRMLNDSRKNAVHSYRRPYGCSVLNISDILSEKNGGSMEEEREYTTKLYTCSESDFSQLHEFIIKKLSNKFNVLSGQQNYGIVVSLRLFNGELPQLQQETPLLFKNLTITHKLGFSDVIMPGDVRNDLYLTLDKGDFEKGGKSTGKNIEATIYLVNAEGLILDKCINPGSGHENISNYNSIVLYHNNTPRWVEMIKLAVPIERFDGAHVRIEYRHCSTRDKDKKLLGFSFIQLMDDKGTILKNGSHELYVYKCEESPKLQDPRVYLSLPSGPRAGGGTTPNSSAPVPPSPPPFPNPSTGQFFSRSSRETVHIRTLLCSTKLTQNGDLLSLLKWKAHPERIQDTLHKVMKLNGEETVKFLQDILDALFSMFSTGDGNSTSNSGLVFKVLVHILSLLEDNKFEHFKPVMDAYITGHFAAALVYKGLISCVKHCADLVRDADKQDAIQKCFRSLEYIFKFIIQSRILFARATGDQSEEAFKADLYSLFNSFNRMLAINHDLIILPTQIALVSSFGQIYVQLLNVLPVQEVAKIVKLTIDCLPPDINMALVQAKLHCIHDTVKSEILQNIESRVELFEVFTRHLKKHLLVKQEVLQCTSILGEMLTYLHHEQAKSTSPNSSSKVSREVEILVLVLLETLIYSVKEVDRSSAVACLATMPHSSHKSPFREAGGAAVHLHPGGDADLPAPRAGQEHLPQQQLRSEQGGGDPGAGTLLETLIYSVKEVDRSSAVAGPLVACLVALLRLMEEQHYNHLWEKFGNVRQRRDRRQLKDFLLSVFIVFHSFVKHDVFPTDWVVMRMLTNHVVLCALQEFSQPLTIDFLDGLDFDEQLWSSYFSLAVAFLTQPALQLETFSDVKKDKIIEKYGDMRVLMGFQILSMWDKLGDHKIFFIPVMVGPFLEVTLVPEIDLRKATLPIFFDMMDCEQRIRGNFKQVESELIDKLDILVSDNKGEDEYRRLFNTMEHLSSVLLEKVRTSDPVWKENGVAFINSITKLLERLLDYRNVMDGEENRDKRMSCTVNLLNFYKNEINRKEMYIRYIYKLCELHLPAENYTEAAFTLKLHADLLSFSNNTLPGDKRYNQQPEWQRREALYHRIIDYFDKGKCWEEGIPLCKELAELYEKKLLDYSKLSIVLKTQAKFFDNILNQIRPEPEYFRVGFYGLGFPLFLRNKVFVYRGLEYERIGAFTQRLQTEFPQAQILMKSTTPDDSILNSDGQYIQICNVKPIPKVRPDFENRDIPEKIISYYLVNDVSSFQFDRPIQKGQVDKDNEFKSLWIERTTLTIASQLPGILRWFEVVEWHLVELSPITHACETVEHMNRELRKLIAQYTAEPRRSISPLSMRLQGVIEAAVNGGIAKYQEAFFTLEFSLQNPEETHKIIKLKSLILEKVQILEGGLSLHGRLAPAEVIPLHRRLVDRFSVMKQSIREVDSPSLNSRFSMNRRGDLPQTPVNDYVDYRKPSIVNTPLPPLPNDTCKKLGEGGSNRSSSSGSSIYGHFFPEGGSEEEEEIYTHPPDHNGLPPPPLPNRPRSVALPQTEQKICNDKSRPQSSPMKDTVEDYSHPRGYPYNRLVSPNVPLKWLNTPDGLDKASPPSTSPKGSNRNSWSEQSLIQEEAPPLPPRGNEKRMVASWTGTPPAEEDKPALPKRLAKKSSSPAMPITPKDPFPPSEPHDLLPPLLSTTPSPTPSPGDHTPPPLPNKKAAPSLTANPTSSLPTTPNQSPVRTPESIMIRSQSIPAGVMPNISLDEEQPTAEQQEESIDV</sequence>
<dbReference type="InterPro" id="IPR036028">
    <property type="entry name" value="SH3-like_dom_sf"/>
</dbReference>